<dbReference type="Proteomes" id="UP000548787">
    <property type="component" value="Unassembled WGS sequence"/>
</dbReference>
<dbReference type="AlphaFoldDB" id="A0A7W1YH44"/>
<reference evidence="2 3" key="1">
    <citation type="submission" date="2020-05" db="EMBL/GenBank/DDBJ databases">
        <authorList>
            <person name="Carlin C.R."/>
        </authorList>
    </citation>
    <scope>NUCLEOTIDE SEQUENCE [LARGE SCALE GENOMIC DNA]</scope>
    <source>
        <strain evidence="2 3">FSL W9-0585</strain>
    </source>
</reference>
<dbReference type="GO" id="GO:0005886">
    <property type="term" value="C:plasma membrane"/>
    <property type="evidence" value="ECO:0007669"/>
    <property type="project" value="UniProtKB-SubCell"/>
</dbReference>
<comment type="function">
    <text evidence="1">Could be involved in insertion of integral membrane proteins into the membrane.</text>
</comment>
<comment type="subcellular location">
    <subcellularLocation>
        <location evidence="1">Cell membrane</location>
        <topology evidence="1">Peripheral membrane protein</topology>
        <orientation evidence="1">Cytoplasmic side</orientation>
    </subcellularLocation>
</comment>
<dbReference type="Pfam" id="PF01809">
    <property type="entry name" value="YidD"/>
    <property type="match status" value="1"/>
</dbReference>
<comment type="similarity">
    <text evidence="1">Belongs to the UPF0161 family.</text>
</comment>
<dbReference type="PANTHER" id="PTHR33383:SF1">
    <property type="entry name" value="MEMBRANE PROTEIN INSERTION EFFICIENCY FACTOR-RELATED"/>
    <property type="match status" value="1"/>
</dbReference>
<dbReference type="EMBL" id="JABJVM010000018">
    <property type="protein sequence ID" value="MBA3927450.1"/>
    <property type="molecule type" value="Genomic_DNA"/>
</dbReference>
<sequence length="91" mass="10563">MKVSRKMKKIMLGGIRLYRKYISPLKPGTCRFYPTCSQYGMEAITEHGALKGGWLTIKRISKCHPFHKGGVDLVPIKCDHKDHRHHHYSEK</sequence>
<reference evidence="2 3" key="2">
    <citation type="submission" date="2020-08" db="EMBL/GenBank/DDBJ databases">
        <title>Listeria ohnekaius sp. nov. and Listeria portnoyii sp. nov. isolated from non-agricultural and natural environments.</title>
        <authorList>
            <person name="Weller D."/>
            <person name="Belias A.M."/>
            <person name="Liao J."/>
            <person name="Guo S."/>
            <person name="Orsi R.H."/>
            <person name="Wiedmann M."/>
        </authorList>
    </citation>
    <scope>NUCLEOTIDE SEQUENCE [LARGE SCALE GENOMIC DNA]</scope>
    <source>
        <strain evidence="2 3">FSL W9-0585</strain>
    </source>
</reference>
<name>A0A7W1YH44_9LIST</name>
<keyword evidence="3" id="KW-1185">Reference proteome</keyword>
<dbReference type="NCBIfam" id="TIGR00278">
    <property type="entry name" value="membrane protein insertion efficiency factor YidD"/>
    <property type="match status" value="1"/>
</dbReference>
<protein>
    <recommendedName>
        <fullName evidence="1">Putative membrane protein insertion efficiency factor</fullName>
    </recommendedName>
</protein>
<organism evidence="2 3">
    <name type="scientific">Listeria rustica</name>
    <dbReference type="NCBI Taxonomy" id="2713503"/>
    <lineage>
        <taxon>Bacteria</taxon>
        <taxon>Bacillati</taxon>
        <taxon>Bacillota</taxon>
        <taxon>Bacilli</taxon>
        <taxon>Bacillales</taxon>
        <taxon>Listeriaceae</taxon>
        <taxon>Listeria</taxon>
    </lineage>
</organism>
<evidence type="ECO:0000256" key="1">
    <source>
        <dbReference type="HAMAP-Rule" id="MF_00386"/>
    </source>
</evidence>
<dbReference type="PANTHER" id="PTHR33383">
    <property type="entry name" value="MEMBRANE PROTEIN INSERTION EFFICIENCY FACTOR-RELATED"/>
    <property type="match status" value="1"/>
</dbReference>
<dbReference type="InterPro" id="IPR002696">
    <property type="entry name" value="Membr_insert_effic_factor_YidD"/>
</dbReference>
<comment type="caution">
    <text evidence="2">The sequence shown here is derived from an EMBL/GenBank/DDBJ whole genome shotgun (WGS) entry which is preliminary data.</text>
</comment>
<proteinExistence type="inferred from homology"/>
<dbReference type="SMART" id="SM01234">
    <property type="entry name" value="Haemolytic"/>
    <property type="match status" value="1"/>
</dbReference>
<gene>
    <name evidence="2" type="primary">yidD</name>
    <name evidence="2" type="ORF">HPK16_13950</name>
</gene>
<keyword evidence="1" id="KW-1003">Cell membrane</keyword>
<keyword evidence="1" id="KW-0472">Membrane</keyword>
<evidence type="ECO:0000313" key="2">
    <source>
        <dbReference type="EMBL" id="MBA3927450.1"/>
    </source>
</evidence>
<accession>A0A7W1YH44</accession>
<evidence type="ECO:0000313" key="3">
    <source>
        <dbReference type="Proteomes" id="UP000548787"/>
    </source>
</evidence>
<dbReference type="HAMAP" id="MF_00386">
    <property type="entry name" value="UPF0161_YidD"/>
    <property type="match status" value="1"/>
</dbReference>